<dbReference type="STRING" id="329046.A0A1Y2BTY6"/>
<keyword evidence="3 8" id="KW-0812">Transmembrane</keyword>
<evidence type="ECO:0000256" key="7">
    <source>
        <dbReference type="ARBA" id="ARBA00023136"/>
    </source>
</evidence>
<evidence type="ECO:0008006" key="11">
    <source>
        <dbReference type="Google" id="ProtNLM"/>
    </source>
</evidence>
<evidence type="ECO:0000256" key="2">
    <source>
        <dbReference type="ARBA" id="ARBA00004370"/>
    </source>
</evidence>
<keyword evidence="6" id="KW-0496">Mitochondrion</keyword>
<evidence type="ECO:0000256" key="4">
    <source>
        <dbReference type="ARBA" id="ARBA00022989"/>
    </source>
</evidence>
<dbReference type="Proteomes" id="UP000193642">
    <property type="component" value="Unassembled WGS sequence"/>
</dbReference>
<evidence type="ECO:0000256" key="1">
    <source>
        <dbReference type="ARBA" id="ARBA00004173"/>
    </source>
</evidence>
<dbReference type="PANTHER" id="PTHR14360:SF12">
    <property type="entry name" value="MOZ PROTEIN REPRESENTS A CHROMATIN-ASSOCIATED ACETYLTRANSFERASE"/>
    <property type="match status" value="1"/>
</dbReference>
<comment type="caution">
    <text evidence="9">The sequence shown here is derived from an EMBL/GenBank/DDBJ whole genome shotgun (WGS) entry which is preliminary data.</text>
</comment>
<accession>A0A1Y2BTY6</accession>
<reference evidence="9 10" key="1">
    <citation type="submission" date="2016-07" db="EMBL/GenBank/DDBJ databases">
        <title>Pervasive Adenine N6-methylation of Active Genes in Fungi.</title>
        <authorList>
            <consortium name="DOE Joint Genome Institute"/>
            <person name="Mondo S.J."/>
            <person name="Dannebaum R.O."/>
            <person name="Kuo R.C."/>
            <person name="Labutti K."/>
            <person name="Haridas S."/>
            <person name="Kuo A."/>
            <person name="Salamov A."/>
            <person name="Ahrendt S.R."/>
            <person name="Lipzen A."/>
            <person name="Sullivan W."/>
            <person name="Andreopoulos W.B."/>
            <person name="Clum A."/>
            <person name="Lindquist E."/>
            <person name="Daum C."/>
            <person name="Ramamoorthy G.K."/>
            <person name="Gryganskyi A."/>
            <person name="Culley D."/>
            <person name="Magnuson J.K."/>
            <person name="James T.Y."/>
            <person name="O'Malley M.A."/>
            <person name="Stajich J.E."/>
            <person name="Spatafora J.W."/>
            <person name="Visel A."/>
            <person name="Grigoriev I.V."/>
        </authorList>
    </citation>
    <scope>NUCLEOTIDE SEQUENCE [LARGE SCALE GENOMIC DNA]</scope>
    <source>
        <strain evidence="9 10">JEL800</strain>
    </source>
</reference>
<evidence type="ECO:0000256" key="6">
    <source>
        <dbReference type="ARBA" id="ARBA00023128"/>
    </source>
</evidence>
<gene>
    <name evidence="9" type="ORF">BCR33DRAFT_720932</name>
</gene>
<dbReference type="Pfam" id="PF07798">
    <property type="entry name" value="CCDC90-like"/>
    <property type="match status" value="1"/>
</dbReference>
<dbReference type="OrthoDB" id="1552at2759"/>
<proteinExistence type="predicted"/>
<dbReference type="PANTHER" id="PTHR14360">
    <property type="entry name" value="PROTEIN FMP32, MITOCHONDRIAL"/>
    <property type="match status" value="1"/>
</dbReference>
<organism evidence="9 10">
    <name type="scientific">Rhizoclosmatium globosum</name>
    <dbReference type="NCBI Taxonomy" id="329046"/>
    <lineage>
        <taxon>Eukaryota</taxon>
        <taxon>Fungi</taxon>
        <taxon>Fungi incertae sedis</taxon>
        <taxon>Chytridiomycota</taxon>
        <taxon>Chytridiomycota incertae sedis</taxon>
        <taxon>Chytridiomycetes</taxon>
        <taxon>Chytridiales</taxon>
        <taxon>Chytriomycetaceae</taxon>
        <taxon>Rhizoclosmatium</taxon>
    </lineage>
</organism>
<dbReference type="InterPro" id="IPR024461">
    <property type="entry name" value="CCDC90-like"/>
</dbReference>
<keyword evidence="10" id="KW-1185">Reference proteome</keyword>
<protein>
    <recommendedName>
        <fullName evidence="11">DUF1640-domain-containing protein</fullName>
    </recommendedName>
</protein>
<comment type="subcellular location">
    <subcellularLocation>
        <location evidence="2">Membrane</location>
    </subcellularLocation>
    <subcellularLocation>
        <location evidence="1">Mitochondrion</location>
    </subcellularLocation>
</comment>
<feature type="transmembrane region" description="Helical" evidence="8">
    <location>
        <begin position="163"/>
        <end position="183"/>
    </location>
</feature>
<evidence type="ECO:0000313" key="10">
    <source>
        <dbReference type="Proteomes" id="UP000193642"/>
    </source>
</evidence>
<dbReference type="Gene3D" id="1.20.5.340">
    <property type="match status" value="1"/>
</dbReference>
<dbReference type="EMBL" id="MCGO01000045">
    <property type="protein sequence ID" value="ORY38230.1"/>
    <property type="molecule type" value="Genomic_DNA"/>
</dbReference>
<keyword evidence="5" id="KW-0175">Coiled coil</keyword>
<sequence>MKRPAIDTFAFVSALTSTSSVTRGQAVALANAVQTMLQNSRANLDSRILRKSDVENAAYFAQKMSHGLRNELDVLRRNESSLMRTDIDSISRSLDSLTQKTSDKTTTLKADVSMDLNNHKAERRALATRIDLRIQEIHHKLTVELSGIKTRLESLKMEATQRAIWVAVIAFGAVLISSEATLLQK</sequence>
<keyword evidence="4 8" id="KW-1133">Transmembrane helix</keyword>
<dbReference type="AlphaFoldDB" id="A0A1Y2BTY6"/>
<name>A0A1Y2BTY6_9FUNG</name>
<evidence type="ECO:0000313" key="9">
    <source>
        <dbReference type="EMBL" id="ORY38230.1"/>
    </source>
</evidence>
<dbReference type="GO" id="GO:0016020">
    <property type="term" value="C:membrane"/>
    <property type="evidence" value="ECO:0007669"/>
    <property type="project" value="UniProtKB-SubCell"/>
</dbReference>
<evidence type="ECO:0000256" key="5">
    <source>
        <dbReference type="ARBA" id="ARBA00023054"/>
    </source>
</evidence>
<evidence type="ECO:0000256" key="8">
    <source>
        <dbReference type="SAM" id="Phobius"/>
    </source>
</evidence>
<keyword evidence="7 8" id="KW-0472">Membrane</keyword>
<evidence type="ECO:0000256" key="3">
    <source>
        <dbReference type="ARBA" id="ARBA00022692"/>
    </source>
</evidence>
<dbReference type="GO" id="GO:0005739">
    <property type="term" value="C:mitochondrion"/>
    <property type="evidence" value="ECO:0007669"/>
    <property type="project" value="UniProtKB-SubCell"/>
</dbReference>